<evidence type="ECO:0000313" key="2">
    <source>
        <dbReference type="EMBL" id="SEG40148.1"/>
    </source>
</evidence>
<dbReference type="InterPro" id="IPR056800">
    <property type="entry name" value="vWA_Ro60"/>
</dbReference>
<keyword evidence="2" id="KW-0687">Ribonucleoprotein</keyword>
<dbReference type="Proteomes" id="UP000236732">
    <property type="component" value="Unassembled WGS sequence"/>
</dbReference>
<dbReference type="GO" id="GO:0003723">
    <property type="term" value="F:RNA binding"/>
    <property type="evidence" value="ECO:0007669"/>
    <property type="project" value="InterPro"/>
</dbReference>
<dbReference type="SUPFAM" id="SSF53300">
    <property type="entry name" value="vWA-like"/>
    <property type="match status" value="1"/>
</dbReference>
<dbReference type="InterPro" id="IPR040322">
    <property type="entry name" value="TROVE2"/>
</dbReference>
<sequence>MPFTWAQSEGLYADGVVVLTDNETWAGDTHPAQALGHYREAVSPQADVVVVSLTAAGYSIKDPEDERVLNVAGMDASLPLVVNAFIRGQGRHT</sequence>
<proteinExistence type="predicted"/>
<reference evidence="2 3" key="1">
    <citation type="submission" date="2016-10" db="EMBL/GenBank/DDBJ databases">
        <authorList>
            <person name="de Groot N.N."/>
        </authorList>
    </citation>
    <scope>NUCLEOTIDE SEQUENCE [LARGE SCALE GENOMIC DNA]</scope>
    <source>
        <strain evidence="2 3">CGMCC 4.7037</strain>
    </source>
</reference>
<keyword evidence="3" id="KW-1185">Reference proteome</keyword>
<name>A0A1H5ZUH2_9ACTN</name>
<dbReference type="Gene3D" id="3.40.50.410">
    <property type="entry name" value="von Willebrand factor, type A domain"/>
    <property type="match status" value="1"/>
</dbReference>
<protein>
    <submittedName>
        <fullName evidence="2">SS-A/Ro ribonucleoprotein</fullName>
    </submittedName>
</protein>
<evidence type="ECO:0000259" key="1">
    <source>
        <dbReference type="Pfam" id="PF25045"/>
    </source>
</evidence>
<dbReference type="Pfam" id="PF25045">
    <property type="entry name" value="vWA_Ro60"/>
    <property type="match status" value="1"/>
</dbReference>
<dbReference type="EMBL" id="FNVT01000002">
    <property type="protein sequence ID" value="SEG40148.1"/>
    <property type="molecule type" value="Genomic_DNA"/>
</dbReference>
<dbReference type="PANTHER" id="PTHR14202:SF0">
    <property type="entry name" value="RNA-BINDING PROTEIN RO60"/>
    <property type="match status" value="1"/>
</dbReference>
<feature type="domain" description="RNA-binding protein RO60 vWA" evidence="1">
    <location>
        <begin position="1"/>
        <end position="86"/>
    </location>
</feature>
<dbReference type="PANTHER" id="PTHR14202">
    <property type="entry name" value="60 KDA RIBONUCLEOPROTEIN SSA/RO"/>
    <property type="match status" value="1"/>
</dbReference>
<gene>
    <name evidence="2" type="ORF">SAMN05444920_102886</name>
</gene>
<dbReference type="GO" id="GO:1990904">
    <property type="term" value="C:ribonucleoprotein complex"/>
    <property type="evidence" value="ECO:0007669"/>
    <property type="project" value="UniProtKB-KW"/>
</dbReference>
<evidence type="ECO:0000313" key="3">
    <source>
        <dbReference type="Proteomes" id="UP000236732"/>
    </source>
</evidence>
<accession>A0A1H5ZUH2</accession>
<dbReference type="RefSeq" id="WP_103955505.1">
    <property type="nucleotide sequence ID" value="NZ_FNVT01000002.1"/>
</dbReference>
<dbReference type="AlphaFoldDB" id="A0A1H5ZUH2"/>
<organism evidence="2 3">
    <name type="scientific">Nonomuraea solani</name>
    <dbReference type="NCBI Taxonomy" id="1144553"/>
    <lineage>
        <taxon>Bacteria</taxon>
        <taxon>Bacillati</taxon>
        <taxon>Actinomycetota</taxon>
        <taxon>Actinomycetes</taxon>
        <taxon>Streptosporangiales</taxon>
        <taxon>Streptosporangiaceae</taxon>
        <taxon>Nonomuraea</taxon>
    </lineage>
</organism>
<dbReference type="OrthoDB" id="2986092at2"/>
<dbReference type="InterPro" id="IPR036465">
    <property type="entry name" value="vWFA_dom_sf"/>
</dbReference>